<sequence>MARKDGAGPRTRWALHQHPARKHCLYPRHDRRPQLLHQVHGLCSWRQCCHTRHGTSQPRVRMAFHAFGWSRGPTSVRGRVFCRRVYVCPVRRRPDQSDWNFFHHVSFRPKEQRQRHLRHIQTSRNPRLGRHDPAGRVCSCRRASSWCVCCILQSPQRIELPNWFCMSVCRALDFAVLETQSTNRRVRRRVQRAGRPHGAVRPNHLPSHGTSLRASQSFLRRRVRRPRIALLLS</sequence>
<dbReference type="GeneID" id="92031789"/>
<dbReference type="EMBL" id="JBBPEH010000001">
    <property type="protein sequence ID" value="KAK7544920.1"/>
    <property type="molecule type" value="Genomic_DNA"/>
</dbReference>
<evidence type="ECO:0000256" key="1">
    <source>
        <dbReference type="SAM" id="MobiDB-lite"/>
    </source>
</evidence>
<accession>A0ABR1MDN7</accession>
<gene>
    <name evidence="2" type="ORF">J3D65DRAFT_611222</name>
</gene>
<dbReference type="Proteomes" id="UP001360953">
    <property type="component" value="Unassembled WGS sequence"/>
</dbReference>
<organism evidence="2 3">
    <name type="scientific">Phyllosticta citribraziliensis</name>
    <dbReference type="NCBI Taxonomy" id="989973"/>
    <lineage>
        <taxon>Eukaryota</taxon>
        <taxon>Fungi</taxon>
        <taxon>Dikarya</taxon>
        <taxon>Ascomycota</taxon>
        <taxon>Pezizomycotina</taxon>
        <taxon>Dothideomycetes</taxon>
        <taxon>Dothideomycetes incertae sedis</taxon>
        <taxon>Botryosphaeriales</taxon>
        <taxon>Phyllostictaceae</taxon>
        <taxon>Phyllosticta</taxon>
    </lineage>
</organism>
<evidence type="ECO:0000313" key="2">
    <source>
        <dbReference type="EMBL" id="KAK7544920.1"/>
    </source>
</evidence>
<proteinExistence type="predicted"/>
<comment type="caution">
    <text evidence="2">The sequence shown here is derived from an EMBL/GenBank/DDBJ whole genome shotgun (WGS) entry which is preliminary data.</text>
</comment>
<reference evidence="2 3" key="1">
    <citation type="submission" date="2024-04" db="EMBL/GenBank/DDBJ databases">
        <title>Phyllosticta paracitricarpa is synonymous to the EU quarantine fungus P. citricarpa based on phylogenomic analyses.</title>
        <authorList>
            <consortium name="Lawrence Berkeley National Laboratory"/>
            <person name="Van ingen-buijs V.A."/>
            <person name="Van westerhoven A.C."/>
            <person name="Haridas S."/>
            <person name="Skiadas P."/>
            <person name="Martin F."/>
            <person name="Groenewald J.Z."/>
            <person name="Crous P.W."/>
            <person name="Seidl M.F."/>
        </authorList>
    </citation>
    <scope>NUCLEOTIDE SEQUENCE [LARGE SCALE GENOMIC DNA]</scope>
    <source>
        <strain evidence="2 3">CPC 17464</strain>
    </source>
</reference>
<keyword evidence="3" id="KW-1185">Reference proteome</keyword>
<dbReference type="RefSeq" id="XP_066660155.1">
    <property type="nucleotide sequence ID" value="XM_066798883.1"/>
</dbReference>
<evidence type="ECO:0000313" key="3">
    <source>
        <dbReference type="Proteomes" id="UP001360953"/>
    </source>
</evidence>
<name>A0ABR1MDN7_9PEZI</name>
<feature type="region of interest" description="Disordered" evidence="1">
    <location>
        <begin position="189"/>
        <end position="209"/>
    </location>
</feature>
<protein>
    <submittedName>
        <fullName evidence="2">Uncharacterized protein</fullName>
    </submittedName>
</protein>